<dbReference type="OrthoDB" id="2146354at2"/>
<dbReference type="Proteomes" id="UP000371977">
    <property type="component" value="Unassembled WGS sequence"/>
</dbReference>
<evidence type="ECO:0000259" key="1">
    <source>
        <dbReference type="Pfam" id="PF14493"/>
    </source>
</evidence>
<organism evidence="2 3">
    <name type="scientific">Weissella muntiaci</name>
    <dbReference type="NCBI Taxonomy" id="2508881"/>
    <lineage>
        <taxon>Bacteria</taxon>
        <taxon>Bacillati</taxon>
        <taxon>Bacillota</taxon>
        <taxon>Bacilli</taxon>
        <taxon>Lactobacillales</taxon>
        <taxon>Lactobacillaceae</taxon>
        <taxon>Weissella</taxon>
    </lineage>
</organism>
<gene>
    <name evidence="2" type="ORF">ESZ50_09850</name>
</gene>
<reference evidence="2 3" key="1">
    <citation type="submission" date="2019-01" db="EMBL/GenBank/DDBJ databases">
        <title>Weissella sp. nov., a novel lactic acid bacterium isolated from animal feces.</title>
        <authorList>
            <person name="Wang L.-T."/>
        </authorList>
    </citation>
    <scope>NUCLEOTIDE SEQUENCE [LARGE SCALE GENOMIC DNA]</scope>
    <source>
        <strain evidence="2 3">8H-2</strain>
    </source>
</reference>
<sequence length="355" mass="41746">MVNDFLITLFSPQQPRRNRVIFGLLKNQTTVSTLYWGLRYQLLDYIGLLAKLTLPEFEAILAQYEKDEMVVIDTEGQVLLTSKGLEVQERYLQEHVKLEDPHEFSQINAENWQAGFLLANQIVSERAYQNKQYYPLQVGPQLMFLVRRWYYQVRQPQLTAQWVQEVRDFLVDLPAMQANKLVATWIGHYEAGAVQEQLELPTSWDQFDFMLWQLNHYVAWSRKIRELPDDSPKPIRELWQLVAVKALLPGPVVQTLQAIENDLSIEQIANYRKLKISTIREHLLVAAIMLDKAKFPYERFLNAPIVTYLQAKLQGNIDNWQFKQVRQSADPMEFFYFRLYTILKTKEAVTEDAQD</sequence>
<evidence type="ECO:0000313" key="2">
    <source>
        <dbReference type="EMBL" id="TYC48067.1"/>
    </source>
</evidence>
<evidence type="ECO:0000313" key="3">
    <source>
        <dbReference type="Proteomes" id="UP000371977"/>
    </source>
</evidence>
<protein>
    <recommendedName>
        <fullName evidence="1">Helicase Helix-turn-helix domain-containing protein</fullName>
    </recommendedName>
</protein>
<dbReference type="Pfam" id="PF14493">
    <property type="entry name" value="HTH_40"/>
    <property type="match status" value="1"/>
</dbReference>
<dbReference type="InterPro" id="IPR029491">
    <property type="entry name" value="Helicase_HTH"/>
</dbReference>
<accession>A0A6C2C2M3</accession>
<proteinExistence type="predicted"/>
<dbReference type="AlphaFoldDB" id="A0A6C2C2M3"/>
<name>A0A6C2C2M3_9LACO</name>
<keyword evidence="3" id="KW-1185">Reference proteome</keyword>
<feature type="domain" description="Helicase Helix-turn-helix" evidence="1">
    <location>
        <begin position="253"/>
        <end position="339"/>
    </location>
</feature>
<dbReference type="EMBL" id="SDGZ01000024">
    <property type="protein sequence ID" value="TYC48067.1"/>
    <property type="molecule type" value="Genomic_DNA"/>
</dbReference>
<comment type="caution">
    <text evidence="2">The sequence shown here is derived from an EMBL/GenBank/DDBJ whole genome shotgun (WGS) entry which is preliminary data.</text>
</comment>
<dbReference type="RefSeq" id="WP_148623520.1">
    <property type="nucleotide sequence ID" value="NZ_SDGZ01000024.1"/>
</dbReference>